<proteinExistence type="predicted"/>
<dbReference type="InterPro" id="IPR003497">
    <property type="entry name" value="BRO_N_domain"/>
</dbReference>
<dbReference type="SMART" id="SM01040">
    <property type="entry name" value="Bro-N"/>
    <property type="match status" value="1"/>
</dbReference>
<dbReference type="RefSeq" id="WP_243264433.1">
    <property type="nucleotide sequence ID" value="NZ_JADMVZ010000020.1"/>
</dbReference>
<accession>A0AAW6CH50</accession>
<dbReference type="AlphaFoldDB" id="A0AAW6CH50"/>
<name>A0AAW6CH50_FLAPL</name>
<dbReference type="PROSITE" id="PS51750">
    <property type="entry name" value="BRO_N"/>
    <property type="match status" value="1"/>
</dbReference>
<evidence type="ECO:0000313" key="2">
    <source>
        <dbReference type="EMBL" id="MDB7934006.1"/>
    </source>
</evidence>
<evidence type="ECO:0000313" key="3">
    <source>
        <dbReference type="Proteomes" id="UP001211173"/>
    </source>
</evidence>
<dbReference type="EMBL" id="JAQLWV010000019">
    <property type="protein sequence ID" value="MDB7934006.1"/>
    <property type="molecule type" value="Genomic_DNA"/>
</dbReference>
<reference evidence="2" key="1">
    <citation type="submission" date="2023-01" db="EMBL/GenBank/DDBJ databases">
        <title>Human gut microbiome strain richness.</title>
        <authorList>
            <person name="Chen-Liaw A."/>
        </authorList>
    </citation>
    <scope>NUCLEOTIDE SEQUENCE</scope>
    <source>
        <strain evidence="2">1001287st1_F4_1001285I_161205</strain>
    </source>
</reference>
<comment type="caution">
    <text evidence="2">The sequence shown here is derived from an EMBL/GenBank/DDBJ whole genome shotgun (WGS) entry which is preliminary data.</text>
</comment>
<feature type="domain" description="Bro-N" evidence="1">
    <location>
        <begin position="1"/>
        <end position="108"/>
    </location>
</feature>
<dbReference type="Pfam" id="PF02498">
    <property type="entry name" value="Bro-N"/>
    <property type="match status" value="1"/>
</dbReference>
<sequence>MEVKIVGEIKFKTCTLPVYRDLDEPLFKAGDVAELMDYGPNNIWNLTNLCEEDERLVLSSEVAGQHRRVTFLTESGLYNVLAQSRKPVARAWRRVIAEELIALRRSRGKNISEQFEDWDYMADTIYFDEVTGR</sequence>
<dbReference type="Proteomes" id="UP001211173">
    <property type="component" value="Unassembled WGS sequence"/>
</dbReference>
<gene>
    <name evidence="2" type="ORF">PNE06_13070</name>
</gene>
<protein>
    <submittedName>
        <fullName evidence="2">Bro-N domain-containing protein</fullName>
    </submittedName>
</protein>
<organism evidence="2 3">
    <name type="scientific">Flavonifractor plautii</name>
    <name type="common">Fusobacterium plautii</name>
    <dbReference type="NCBI Taxonomy" id="292800"/>
    <lineage>
        <taxon>Bacteria</taxon>
        <taxon>Bacillati</taxon>
        <taxon>Bacillota</taxon>
        <taxon>Clostridia</taxon>
        <taxon>Eubacteriales</taxon>
        <taxon>Oscillospiraceae</taxon>
        <taxon>Flavonifractor</taxon>
    </lineage>
</organism>
<evidence type="ECO:0000259" key="1">
    <source>
        <dbReference type="PROSITE" id="PS51750"/>
    </source>
</evidence>